<evidence type="ECO:0000313" key="2">
    <source>
        <dbReference type="Proteomes" id="UP000019442"/>
    </source>
</evidence>
<dbReference type="RefSeq" id="WP_025282638.1">
    <property type="nucleotide sequence ID" value="NZ_CP007268.1"/>
</dbReference>
<dbReference type="AlphaFoldDB" id="W8KZ00"/>
<name>W8KZ00_9GAMM</name>
<reference evidence="2" key="2">
    <citation type="submission" date="2014-02" db="EMBL/GenBank/DDBJ databases">
        <title>Draft Genome Sequence of extremely halophilic bacteria Halorhodospira halochloris.</title>
        <authorList>
            <person name="Singh K.S."/>
        </authorList>
    </citation>
    <scope>NUCLEOTIDE SEQUENCE [LARGE SCALE GENOMIC DNA]</scope>
    <source>
        <strain evidence="2">A</strain>
    </source>
</reference>
<evidence type="ECO:0000313" key="1">
    <source>
        <dbReference type="EMBL" id="AHK80781.1"/>
    </source>
</evidence>
<dbReference type="HOGENOM" id="CLU_2422859_0_0_6"/>
<gene>
    <name evidence="1" type="ORF">M911_14235</name>
</gene>
<dbReference type="Proteomes" id="UP000019442">
    <property type="component" value="Chromosome"/>
</dbReference>
<dbReference type="KEGG" id="hhc:M911_14235"/>
<accession>W8KZ00</accession>
<dbReference type="EMBL" id="CP007268">
    <property type="protein sequence ID" value="AHK80781.1"/>
    <property type="molecule type" value="Genomic_DNA"/>
</dbReference>
<reference evidence="1 2" key="1">
    <citation type="journal article" date="2014" name="J Genomics">
        <title>Draft Genome Sequence of the Extremely Halophilic Phototrophic Purple Sulfur Bacterium Halorhodospira halochloris.</title>
        <authorList>
            <person name="Singh K.S."/>
            <person name="Kirksey J."/>
            <person name="Hoff W.D."/>
            <person name="Deole R."/>
        </authorList>
    </citation>
    <scope>NUCLEOTIDE SEQUENCE [LARGE SCALE GENOMIC DNA]</scope>
    <source>
        <strain evidence="1 2">A</strain>
    </source>
</reference>
<protein>
    <submittedName>
        <fullName evidence="1">Uncharacterized protein</fullName>
    </submittedName>
</protein>
<sequence>MEWFLIVVLAGAAFSIEQARAEPVIVAEYPAEPEASDPHESPASAPVPAPLWPACEGPVVYRNLTISAEAATYWLPDGRRCVPGARSEAAP</sequence>
<keyword evidence="2" id="KW-1185">Reference proteome</keyword>
<proteinExistence type="predicted"/>
<organism evidence="1 2">
    <name type="scientific">Ectothiorhodospira haloalkaliphila</name>
    <dbReference type="NCBI Taxonomy" id="421628"/>
    <lineage>
        <taxon>Bacteria</taxon>
        <taxon>Pseudomonadati</taxon>
        <taxon>Pseudomonadota</taxon>
        <taxon>Gammaproteobacteria</taxon>
        <taxon>Chromatiales</taxon>
        <taxon>Ectothiorhodospiraceae</taxon>
        <taxon>Ectothiorhodospira</taxon>
    </lineage>
</organism>